<comment type="caution">
    <text evidence="8">The sequence shown here is derived from an EMBL/GenBank/DDBJ whole genome shotgun (WGS) entry which is preliminary data.</text>
</comment>
<gene>
    <name evidence="8" type="primary">flgB</name>
    <name evidence="8" type="ORF">ACFOX3_05460</name>
</gene>
<dbReference type="InterPro" id="IPR006300">
    <property type="entry name" value="FlgB"/>
</dbReference>
<comment type="subunit">
    <text evidence="6">The basal body constitutes a major portion of the flagellar organelle and consists of a number of rings mounted on a central rod.</text>
</comment>
<evidence type="ECO:0000256" key="5">
    <source>
        <dbReference type="ARBA" id="ARBA00024934"/>
    </source>
</evidence>
<accession>A0ABV8V1H6</accession>
<reference evidence="9" key="1">
    <citation type="journal article" date="2019" name="Int. J. Syst. Evol. Microbiol.">
        <title>The Global Catalogue of Microorganisms (GCM) 10K type strain sequencing project: providing services to taxonomists for standard genome sequencing and annotation.</title>
        <authorList>
            <consortium name="The Broad Institute Genomics Platform"/>
            <consortium name="The Broad Institute Genome Sequencing Center for Infectious Disease"/>
            <person name="Wu L."/>
            <person name="Ma J."/>
        </authorList>
    </citation>
    <scope>NUCLEOTIDE SEQUENCE [LARGE SCALE GENOMIC DNA]</scope>
    <source>
        <strain evidence="9">CECT 8570</strain>
    </source>
</reference>
<evidence type="ECO:0000256" key="3">
    <source>
        <dbReference type="ARBA" id="ARBA00014376"/>
    </source>
</evidence>
<evidence type="ECO:0000256" key="4">
    <source>
        <dbReference type="ARBA" id="ARBA00023143"/>
    </source>
</evidence>
<keyword evidence="8" id="KW-0282">Flagellum</keyword>
<keyword evidence="4 6" id="KW-0975">Bacterial flagellum</keyword>
<dbReference type="EMBL" id="JBHSCX010000004">
    <property type="protein sequence ID" value="MFC4361741.1"/>
    <property type="molecule type" value="Genomic_DNA"/>
</dbReference>
<dbReference type="PANTHER" id="PTHR30435">
    <property type="entry name" value="FLAGELLAR PROTEIN"/>
    <property type="match status" value="1"/>
</dbReference>
<comment type="subcellular location">
    <subcellularLocation>
        <location evidence="1 6">Bacterial flagellum basal body</location>
    </subcellularLocation>
</comment>
<evidence type="ECO:0000256" key="6">
    <source>
        <dbReference type="PIRNR" id="PIRNR002889"/>
    </source>
</evidence>
<evidence type="ECO:0000256" key="1">
    <source>
        <dbReference type="ARBA" id="ARBA00004117"/>
    </source>
</evidence>
<dbReference type="PANTHER" id="PTHR30435:SF12">
    <property type="entry name" value="FLAGELLAR BASAL BODY ROD PROTEIN FLGB"/>
    <property type="match status" value="1"/>
</dbReference>
<comment type="function">
    <text evidence="5 6">Structural component of flagellum, the bacterial motility apparatus. Part of the rod structure of flagellar basal body.</text>
</comment>
<organism evidence="8 9">
    <name type="scientific">Simiduia curdlanivorans</name>
    <dbReference type="NCBI Taxonomy" id="1492769"/>
    <lineage>
        <taxon>Bacteria</taxon>
        <taxon>Pseudomonadati</taxon>
        <taxon>Pseudomonadota</taxon>
        <taxon>Gammaproteobacteria</taxon>
        <taxon>Cellvibrionales</taxon>
        <taxon>Cellvibrionaceae</taxon>
        <taxon>Simiduia</taxon>
    </lineage>
</organism>
<dbReference type="Proteomes" id="UP001595840">
    <property type="component" value="Unassembled WGS sequence"/>
</dbReference>
<dbReference type="PIRSF" id="PIRSF002889">
    <property type="entry name" value="Rod_FlgB"/>
    <property type="match status" value="1"/>
</dbReference>
<keyword evidence="8" id="KW-0969">Cilium</keyword>
<dbReference type="InterPro" id="IPR001444">
    <property type="entry name" value="Flag_bb_rod_N"/>
</dbReference>
<protein>
    <recommendedName>
        <fullName evidence="3 6">Flagellar basal body rod protein FlgB</fullName>
    </recommendedName>
</protein>
<evidence type="ECO:0000256" key="2">
    <source>
        <dbReference type="ARBA" id="ARBA00009677"/>
    </source>
</evidence>
<comment type="similarity">
    <text evidence="2 6">Belongs to the flagella basal body rod proteins family.</text>
</comment>
<evidence type="ECO:0000259" key="7">
    <source>
        <dbReference type="Pfam" id="PF00460"/>
    </source>
</evidence>
<proteinExistence type="inferred from homology"/>
<feature type="domain" description="Flagellar basal body rod protein N-terminal" evidence="7">
    <location>
        <begin position="14"/>
        <end position="39"/>
    </location>
</feature>
<evidence type="ECO:0000313" key="8">
    <source>
        <dbReference type="EMBL" id="MFC4361741.1"/>
    </source>
</evidence>
<keyword evidence="8" id="KW-0966">Cell projection</keyword>
<dbReference type="PROSITE" id="PS00588">
    <property type="entry name" value="FLAGELLA_BB_ROD"/>
    <property type="match status" value="1"/>
</dbReference>
<dbReference type="RefSeq" id="WP_290263673.1">
    <property type="nucleotide sequence ID" value="NZ_JAUFQG010000006.1"/>
</dbReference>
<keyword evidence="9" id="KW-1185">Reference proteome</keyword>
<evidence type="ECO:0000313" key="9">
    <source>
        <dbReference type="Proteomes" id="UP001595840"/>
    </source>
</evidence>
<dbReference type="InterPro" id="IPR019776">
    <property type="entry name" value="Flagellar_basal_body_rod_CS"/>
</dbReference>
<dbReference type="NCBIfam" id="TIGR01396">
    <property type="entry name" value="FlgB"/>
    <property type="match status" value="1"/>
</dbReference>
<sequence length="134" mass="14882">MAISFQQATGFFETTLALKASRAELLANNLANADTPQFKARDFDFKAALSRELSGQKRSTFELENTQARHIEGQTITSLNDLLYRTPIQPSVDGNTVEEQIEHSAYMKNALGFQASFTMLNGKFKGLMTAIRGE</sequence>
<name>A0ABV8V1H6_9GAMM</name>
<dbReference type="Pfam" id="PF00460">
    <property type="entry name" value="Flg_bb_rod"/>
    <property type="match status" value="1"/>
</dbReference>